<protein>
    <submittedName>
        <fullName evidence="1">Uncharacterized protein</fullName>
    </submittedName>
</protein>
<gene>
    <name evidence="1" type="ORF">PACLA_8A005024</name>
</gene>
<evidence type="ECO:0000313" key="2">
    <source>
        <dbReference type="Proteomes" id="UP001152795"/>
    </source>
</evidence>
<reference evidence="1" key="1">
    <citation type="submission" date="2020-04" db="EMBL/GenBank/DDBJ databases">
        <authorList>
            <person name="Alioto T."/>
            <person name="Alioto T."/>
            <person name="Gomez Garrido J."/>
        </authorList>
    </citation>
    <scope>NUCLEOTIDE SEQUENCE</scope>
    <source>
        <strain evidence="1">A484AB</strain>
    </source>
</reference>
<name>A0A6S7ICF0_PARCT</name>
<dbReference type="EMBL" id="CACRXK020008401">
    <property type="protein sequence ID" value="CAB4014673.1"/>
    <property type="molecule type" value="Genomic_DNA"/>
</dbReference>
<accession>A0A6S7ICF0</accession>
<dbReference type="AlphaFoldDB" id="A0A6S7ICF0"/>
<feature type="non-terminal residue" evidence="1">
    <location>
        <position position="1"/>
    </location>
</feature>
<comment type="caution">
    <text evidence="1">The sequence shown here is derived from an EMBL/GenBank/DDBJ whole genome shotgun (WGS) entry which is preliminary data.</text>
</comment>
<dbReference type="Proteomes" id="UP001152795">
    <property type="component" value="Unassembled WGS sequence"/>
</dbReference>
<keyword evidence="2" id="KW-1185">Reference proteome</keyword>
<organism evidence="1 2">
    <name type="scientific">Paramuricea clavata</name>
    <name type="common">Red gorgonian</name>
    <name type="synonym">Violescent sea-whip</name>
    <dbReference type="NCBI Taxonomy" id="317549"/>
    <lineage>
        <taxon>Eukaryota</taxon>
        <taxon>Metazoa</taxon>
        <taxon>Cnidaria</taxon>
        <taxon>Anthozoa</taxon>
        <taxon>Octocorallia</taxon>
        <taxon>Malacalcyonacea</taxon>
        <taxon>Plexauridae</taxon>
        <taxon>Paramuricea</taxon>
    </lineage>
</organism>
<proteinExistence type="predicted"/>
<sequence>ISKTKAKLKRLNRKGTKQQREKFKNSWKKFAILNSDIVTAEQWQDKITTLERKNTDLEEVNCDLGNQVENWTRDYANLEQSKKILFEEMVEEMESEIDKEKENSKKMNAEIKKLKRLDGRVTHKLTPLETVSNKQRKRRISEFSSNAQKALWFSEAFGFHLDTMLVTDDHANRYKIPLRETMPKLNMCQPKYQYKSLQGVQSTMNG</sequence>
<evidence type="ECO:0000313" key="1">
    <source>
        <dbReference type="EMBL" id="CAB4014673.1"/>
    </source>
</evidence>